<evidence type="ECO:0000313" key="3">
    <source>
        <dbReference type="Proteomes" id="UP000184516"/>
    </source>
</evidence>
<keyword evidence="3" id="KW-1185">Reference proteome</keyword>
<evidence type="ECO:0000256" key="1">
    <source>
        <dbReference type="SAM" id="SignalP"/>
    </source>
</evidence>
<sequence length="1693" mass="173593">MNKTCLNSEKNTLLSLNPSKAIHLLLMVFLLLTFSFANAANIISAGSGNWNSTVANAPWPGGVVPSATDNVTIAAGHTVTVTGSTSITNLNLSNTTSKLVINSGQTLNVTGTFTNSGTTTNGVNGPGTILFTGTATFGSLTPTGVRPNIVVGNGVSTNTVTVGANTSVTDLTINTGATLSFSNRTLAINGFFNNSGTVTGTTGQVNPVGNFTNSGTFTISSTGQVNVPTGNFSNTGSFSYTGAGFLKLGGNFTYSGTFSLGSAAVQFTGTADQSIQGFTTTGLVSMLKTGGMATPTSDINGGGLTINGAGTLNLGTGLTHTFSGTWTRTAGTLDCNSSLLRIGANISGTGATFVAGTGTVEYYLAGNQTSVAEVFNNLILSGSGTKTFSTTPTVNGKLTLAGTAAVTVTGAGVVTYGTNATLQYDTTDIRPTTSEEWISLFTASGGIVINGANTITLNAAKVFGLSSPLIITSTGKLAASNNGLTFGGDFINNGGTFTSTGAIVIADISTAQSIAGFTTTGLVSMTKTSGTATFGGNVNGAGLTINGTGGTLNLGSGLTHTFTGAVTLTNGTLNGGSSTLNANFTGTAWTGTGTNFVAGTGTVNFGGVNQILNAASTIFNNLTFSNSGVKTLTSVPTVNGILSMEGAATVTVSPTYGATATLQYNTTTARTSGVEWTTPFTATGGVSVTNTGVITANAIKVFNAAVPLSIAAGATLANGGFSISGGSTLTVANSGTLQLSGTSSFPAFATTTLDVSSTVNYNGTAQTVAAKNYGILLLSGSGNKTFAGATTIAGDLGISGTAVALLLNGTTSSSGTLTFSGGLQAALGSYGGTGSSATNPNGTRFGTTTTGVLNVTTSCIGGTWLGITNTDWNTSTNWCGGSIPTSLTDVTIGFTTNQPVVGSSGGLCRNITIASGATLTISGSNTLTVRGNWTNNGTFVPNTSTVSFNGASTQTIGGSSATTFNNLTNSNITAIVSSAIGITVKNSLNIANAASVLDMATFVLMDGGGSFSNSGSGHIKTANTSGTPIPAGKTWNSVVTYSNATGGQTIVAGTYNGSPALELDNTSGTQTASGNIITGGQLNVINGGTPVFDMNGYNLTTNALNVLAPNSILDMRSGTLTCTSVLSMDGTIRFSGAANGKPFSSGTVEYYGTAQTVTNGNYFKLLFSGATGVYTMASDIDVASTLNITNGAVTLQGGFTLSVGDAITVVNPATLTIENNASLLQTTYTGANTGNVIVKRNTTPVLLYDATFWSSPTTGTQTLYDFSPLTDGDRFNTYDSVIDKYVDENETTTVFEKGKGYSIRCPTGTSSTVPTVLPHQFVGVPNNGTFTIAVTTPPADIGLSLIGNPYSSALNADDFINENLYDALLNPTNTLTGTYYFWSHNTRIIGNDFSSDDYYTCNLSGSTGYTNSGTGNNIAPTGYIASGQGFFVENAIAGNVKFNNSMRETKNNTNFYRTQNTKKVKDLERHRIWLNITNSALTTGSQTMVGYIENATNAYDLGYDSNLFDDTRPLLIYSMLGTDTMAIQGRALPFSDSDSVPIGYFTKVADNVTLSIDHVDGLFLDNQEIYLEDKLLNVIYDIKADPYVFASAAGTFNDRFVLRYTNGSLGTKNFDSQTNKVFVSSKNKQIKINSYSGTIDKVVVFDLLGRQIYQKSKVDSNEFSIANLVSSHQTLVVKTTLQNGITVTDKIMY</sequence>
<dbReference type="STRING" id="468056.SAMN05443549_101722"/>
<proteinExistence type="predicted"/>
<gene>
    <name evidence="2" type="ORF">SAMN05443549_101722</name>
</gene>
<name>A0A1M5FDP3_9FLAO</name>
<organism evidence="2 3">
    <name type="scientific">Flavobacterium fluvii</name>
    <dbReference type="NCBI Taxonomy" id="468056"/>
    <lineage>
        <taxon>Bacteria</taxon>
        <taxon>Pseudomonadati</taxon>
        <taxon>Bacteroidota</taxon>
        <taxon>Flavobacteriia</taxon>
        <taxon>Flavobacteriales</taxon>
        <taxon>Flavobacteriaceae</taxon>
        <taxon>Flavobacterium</taxon>
    </lineage>
</organism>
<dbReference type="EMBL" id="FQWB01000001">
    <property type="protein sequence ID" value="SHF89242.1"/>
    <property type="molecule type" value="Genomic_DNA"/>
</dbReference>
<feature type="chain" id="PRO_5013155268" description="T9SS sorting signal type C domain-containing protein" evidence="1">
    <location>
        <begin position="40"/>
        <end position="1693"/>
    </location>
</feature>
<protein>
    <recommendedName>
        <fullName evidence="4">T9SS sorting signal type C domain-containing protein</fullName>
    </recommendedName>
</protein>
<evidence type="ECO:0000313" key="2">
    <source>
        <dbReference type="EMBL" id="SHF89242.1"/>
    </source>
</evidence>
<dbReference type="RefSeq" id="WP_073367961.1">
    <property type="nucleotide sequence ID" value="NZ_FQWB01000001.1"/>
</dbReference>
<reference evidence="3" key="1">
    <citation type="submission" date="2016-11" db="EMBL/GenBank/DDBJ databases">
        <authorList>
            <person name="Varghese N."/>
            <person name="Submissions S."/>
        </authorList>
    </citation>
    <scope>NUCLEOTIDE SEQUENCE [LARGE SCALE GENOMIC DNA]</scope>
    <source>
        <strain evidence="3">DSM 19978</strain>
    </source>
</reference>
<feature type="signal peptide" evidence="1">
    <location>
        <begin position="1"/>
        <end position="39"/>
    </location>
</feature>
<dbReference type="NCBIfam" id="NF033708">
    <property type="entry name" value="T9SS_Cterm_ChiA"/>
    <property type="match status" value="1"/>
</dbReference>
<dbReference type="OrthoDB" id="906679at2"/>
<keyword evidence="1" id="KW-0732">Signal</keyword>
<accession>A0A1M5FDP3</accession>
<dbReference type="Proteomes" id="UP000184516">
    <property type="component" value="Unassembled WGS sequence"/>
</dbReference>
<evidence type="ECO:0008006" key="4">
    <source>
        <dbReference type="Google" id="ProtNLM"/>
    </source>
</evidence>